<evidence type="ECO:0000256" key="1">
    <source>
        <dbReference type="SAM" id="Phobius"/>
    </source>
</evidence>
<evidence type="ECO:0000313" key="2">
    <source>
        <dbReference type="EMBL" id="KAH6889235.1"/>
    </source>
</evidence>
<comment type="caution">
    <text evidence="2">The sequence shown here is derived from an EMBL/GenBank/DDBJ whole genome shotgun (WGS) entry which is preliminary data.</text>
</comment>
<reference evidence="2 3" key="1">
    <citation type="journal article" date="2021" name="Nat. Commun.">
        <title>Genetic determinants of endophytism in the Arabidopsis root mycobiome.</title>
        <authorList>
            <person name="Mesny F."/>
            <person name="Miyauchi S."/>
            <person name="Thiergart T."/>
            <person name="Pickel B."/>
            <person name="Atanasova L."/>
            <person name="Karlsson M."/>
            <person name="Huettel B."/>
            <person name="Barry K.W."/>
            <person name="Haridas S."/>
            <person name="Chen C."/>
            <person name="Bauer D."/>
            <person name="Andreopoulos W."/>
            <person name="Pangilinan J."/>
            <person name="LaButti K."/>
            <person name="Riley R."/>
            <person name="Lipzen A."/>
            <person name="Clum A."/>
            <person name="Drula E."/>
            <person name="Henrissat B."/>
            <person name="Kohler A."/>
            <person name="Grigoriev I.V."/>
            <person name="Martin F.M."/>
            <person name="Hacquard S."/>
        </authorList>
    </citation>
    <scope>NUCLEOTIDE SEQUENCE [LARGE SCALE GENOMIC DNA]</scope>
    <source>
        <strain evidence="2 3">MPI-CAGE-CH-0241</strain>
    </source>
</reference>
<feature type="transmembrane region" description="Helical" evidence="1">
    <location>
        <begin position="14"/>
        <end position="35"/>
    </location>
</feature>
<protein>
    <submittedName>
        <fullName evidence="2">Uncharacterized protein</fullName>
    </submittedName>
</protein>
<feature type="transmembrane region" description="Helical" evidence="1">
    <location>
        <begin position="172"/>
        <end position="195"/>
    </location>
</feature>
<keyword evidence="1" id="KW-0812">Transmembrane</keyword>
<dbReference type="OrthoDB" id="194358at2759"/>
<gene>
    <name evidence="2" type="ORF">B0T10DRAFT_529280</name>
</gene>
<keyword evidence="1" id="KW-0472">Membrane</keyword>
<keyword evidence="1" id="KW-1133">Transmembrane helix</keyword>
<name>A0A9P8W733_9HYPO</name>
<feature type="transmembrane region" description="Helical" evidence="1">
    <location>
        <begin position="317"/>
        <end position="337"/>
    </location>
</feature>
<feature type="transmembrane region" description="Helical" evidence="1">
    <location>
        <begin position="294"/>
        <end position="311"/>
    </location>
</feature>
<accession>A0A9P8W733</accession>
<sequence>MQFMSQAMGWADHIILAMAPLGIITAMVGAIRCGGPSWLKAIIGRARESRAIPEAELMSSTSGEVCELWNGHEIVRVMGKGPIREFIILLPAEIEKGIEQNPEFNGSPVPMREPDSIQEVKIMELGQKTEDYDPEEPDHNNGHAVIIIRNKTVETPNLTLNVHTRFDRREHYIAAISGIVVQLIVLIYFGFATYYPSLMFLKDGRRIADYAFPCTAAGTLFLAAGVIICSHVVEESTEETRYQPCEGREARLVWVQRSGTVNDQAFNSFAIFPTSPRGLVTTSKRLDLMNPTKAVIATAVCLGGFIVQFVGLRGMHWSASVAQLGATIAMSIFRAYVRRSLAQVPESRRLVSGFELDWLAALVGKIWREVCKRRRTLQALGTKQLGLENNGDSRFRRLRRPCNPS</sequence>
<organism evidence="2 3">
    <name type="scientific">Thelonectria olida</name>
    <dbReference type="NCBI Taxonomy" id="1576542"/>
    <lineage>
        <taxon>Eukaryota</taxon>
        <taxon>Fungi</taxon>
        <taxon>Dikarya</taxon>
        <taxon>Ascomycota</taxon>
        <taxon>Pezizomycotina</taxon>
        <taxon>Sordariomycetes</taxon>
        <taxon>Hypocreomycetidae</taxon>
        <taxon>Hypocreales</taxon>
        <taxon>Nectriaceae</taxon>
        <taxon>Thelonectria</taxon>
    </lineage>
</organism>
<dbReference type="Proteomes" id="UP000777438">
    <property type="component" value="Unassembled WGS sequence"/>
</dbReference>
<dbReference type="AlphaFoldDB" id="A0A9P8W733"/>
<feature type="transmembrane region" description="Helical" evidence="1">
    <location>
        <begin position="210"/>
        <end position="233"/>
    </location>
</feature>
<evidence type="ECO:0000313" key="3">
    <source>
        <dbReference type="Proteomes" id="UP000777438"/>
    </source>
</evidence>
<proteinExistence type="predicted"/>
<keyword evidence="3" id="KW-1185">Reference proteome</keyword>
<dbReference type="EMBL" id="JAGPYM010000011">
    <property type="protein sequence ID" value="KAH6889235.1"/>
    <property type="molecule type" value="Genomic_DNA"/>
</dbReference>